<feature type="compositionally biased region" description="Pro residues" evidence="1">
    <location>
        <begin position="225"/>
        <end position="241"/>
    </location>
</feature>
<gene>
    <name evidence="2" type="ORF">EDD18DRAFT_1112482</name>
</gene>
<comment type="caution">
    <text evidence="2">The sequence shown here is derived from an EMBL/GenBank/DDBJ whole genome shotgun (WGS) entry which is preliminary data.</text>
</comment>
<protein>
    <submittedName>
        <fullName evidence="2">Uncharacterized protein</fullName>
    </submittedName>
</protein>
<name>A0AA39UB71_9AGAR</name>
<organism evidence="2 3">
    <name type="scientific">Armillaria luteobubalina</name>
    <dbReference type="NCBI Taxonomy" id="153913"/>
    <lineage>
        <taxon>Eukaryota</taxon>
        <taxon>Fungi</taxon>
        <taxon>Dikarya</taxon>
        <taxon>Basidiomycota</taxon>
        <taxon>Agaricomycotina</taxon>
        <taxon>Agaricomycetes</taxon>
        <taxon>Agaricomycetidae</taxon>
        <taxon>Agaricales</taxon>
        <taxon>Marasmiineae</taxon>
        <taxon>Physalacriaceae</taxon>
        <taxon>Armillaria</taxon>
    </lineage>
</organism>
<reference evidence="2" key="1">
    <citation type="submission" date="2023-06" db="EMBL/GenBank/DDBJ databases">
        <authorList>
            <consortium name="Lawrence Berkeley National Laboratory"/>
            <person name="Ahrendt S."/>
            <person name="Sahu N."/>
            <person name="Indic B."/>
            <person name="Wong-Bajracharya J."/>
            <person name="Merenyi Z."/>
            <person name="Ke H.-M."/>
            <person name="Monk M."/>
            <person name="Kocsube S."/>
            <person name="Drula E."/>
            <person name="Lipzen A."/>
            <person name="Balint B."/>
            <person name="Henrissat B."/>
            <person name="Andreopoulos B."/>
            <person name="Martin F.M."/>
            <person name="Harder C.B."/>
            <person name="Rigling D."/>
            <person name="Ford K.L."/>
            <person name="Foster G.D."/>
            <person name="Pangilinan J."/>
            <person name="Papanicolaou A."/>
            <person name="Barry K."/>
            <person name="LaButti K."/>
            <person name="Viragh M."/>
            <person name="Koriabine M."/>
            <person name="Yan M."/>
            <person name="Riley R."/>
            <person name="Champramary S."/>
            <person name="Plett K.L."/>
            <person name="Tsai I.J."/>
            <person name="Slot J."/>
            <person name="Sipos G."/>
            <person name="Plett J."/>
            <person name="Nagy L.G."/>
            <person name="Grigoriev I.V."/>
        </authorList>
    </citation>
    <scope>NUCLEOTIDE SEQUENCE</scope>
    <source>
        <strain evidence="2">HWK02</strain>
    </source>
</reference>
<evidence type="ECO:0000313" key="3">
    <source>
        <dbReference type="Proteomes" id="UP001175228"/>
    </source>
</evidence>
<feature type="region of interest" description="Disordered" evidence="1">
    <location>
        <begin position="195"/>
        <end position="241"/>
    </location>
</feature>
<accession>A0AA39UB71</accession>
<keyword evidence="3" id="KW-1185">Reference proteome</keyword>
<dbReference type="AlphaFoldDB" id="A0AA39UB71"/>
<dbReference type="EMBL" id="JAUEPU010000064">
    <property type="protein sequence ID" value="KAK0482847.1"/>
    <property type="molecule type" value="Genomic_DNA"/>
</dbReference>
<evidence type="ECO:0000256" key="1">
    <source>
        <dbReference type="SAM" id="MobiDB-lite"/>
    </source>
</evidence>
<dbReference type="Proteomes" id="UP001175228">
    <property type="component" value="Unassembled WGS sequence"/>
</dbReference>
<evidence type="ECO:0000313" key="2">
    <source>
        <dbReference type="EMBL" id="KAK0482847.1"/>
    </source>
</evidence>
<proteinExistence type="predicted"/>
<sequence>MPFKSSERGKGNQQKPDFQITILVRKICLEGGKLTTLTDNSILSYAAHLCKEVLNMGGGGEIVERALKYMEERCMAVQDAHDSIYSAAGICKEWTDTEETNQDRTADSFEGMSGLAKLLGLAKVNFIKGWLTQYHDARAGKGPVSVEILLEQLYLHFINWYPFESTLEDAEKHYPQEQMLYKILDWLDSVPTSTTPVARDVDPNAHENGLSVPDTPRYFSSPLPSSSPPLPSSPLPMTPPAPVPASSSWVCDCLGDILNPLREWIKSMYGELEGQPKEDSHVEYMLTDWQGYEMGS</sequence>